<feature type="transmembrane region" description="Helical" evidence="8">
    <location>
        <begin position="80"/>
        <end position="98"/>
    </location>
</feature>
<comment type="similarity">
    <text evidence="2">Belongs to the amino acid-polyamine-organocation (APC) superfamily. Spore germination protein (SGP) (TC 2.A.3.9) family.</text>
</comment>
<dbReference type="InterPro" id="IPR004761">
    <property type="entry name" value="Spore_GerAB"/>
</dbReference>
<dbReference type="EMBL" id="JACJVN010000007">
    <property type="protein sequence ID" value="MBB6675996.1"/>
    <property type="molecule type" value="Genomic_DNA"/>
</dbReference>
<dbReference type="RefSeq" id="WP_185177299.1">
    <property type="nucleotide sequence ID" value="NZ_CBCSEP010000012.1"/>
</dbReference>
<feature type="transmembrane region" description="Helical" evidence="8">
    <location>
        <begin position="144"/>
        <end position="161"/>
    </location>
</feature>
<evidence type="ECO:0000256" key="5">
    <source>
        <dbReference type="ARBA" id="ARBA00022692"/>
    </source>
</evidence>
<dbReference type="PANTHER" id="PTHR34975:SF2">
    <property type="entry name" value="SPORE GERMINATION PROTEIN A2"/>
    <property type="match status" value="1"/>
</dbReference>
<keyword evidence="10" id="KW-1185">Reference proteome</keyword>
<reference evidence="9 10" key="1">
    <citation type="submission" date="2020-08" db="EMBL/GenBank/DDBJ databases">
        <title>Cohnella phylogeny.</title>
        <authorList>
            <person name="Dunlap C."/>
        </authorList>
    </citation>
    <scope>NUCLEOTIDE SEQUENCE [LARGE SCALE GENOMIC DNA]</scope>
    <source>
        <strain evidence="9 10">DSM 103658</strain>
    </source>
</reference>
<evidence type="ECO:0000256" key="3">
    <source>
        <dbReference type="ARBA" id="ARBA00022448"/>
    </source>
</evidence>
<evidence type="ECO:0000313" key="9">
    <source>
        <dbReference type="EMBL" id="MBB6675996.1"/>
    </source>
</evidence>
<feature type="transmembrane region" description="Helical" evidence="8">
    <location>
        <begin position="215"/>
        <end position="240"/>
    </location>
</feature>
<dbReference type="Pfam" id="PF03845">
    <property type="entry name" value="Spore_permease"/>
    <property type="match status" value="1"/>
</dbReference>
<evidence type="ECO:0000256" key="2">
    <source>
        <dbReference type="ARBA" id="ARBA00007998"/>
    </source>
</evidence>
<dbReference type="GO" id="GO:0016020">
    <property type="term" value="C:membrane"/>
    <property type="evidence" value="ECO:0007669"/>
    <property type="project" value="UniProtKB-SubCell"/>
</dbReference>
<feature type="transmembrane region" description="Helical" evidence="8">
    <location>
        <begin position="118"/>
        <end position="137"/>
    </location>
</feature>
<sequence length="363" mass="41006">MKEKLNWFHIALLVHMFELDTTVFSQSRVLAENIGTNAWAALIPLSAIASMNLLLYLWLYRIGGGQSVYRLMHAVIPKPLLYPVYLALAGFWIYIGGLTGKNFILISQMFALYSTNPMAIYLLYCGMVFALLTKGLYAIVKATTVFFFMFIWVNALVPYFATEWSVHRLTPYLFQGAEHGLSLHGLAESYVIFAGYEFCLFLFPYTDKKSKLFKGVFLGHWVITLLYTNSVLLAFGFFSFEEVQELQFPLISTLEYLELPFLNRPENLVFTFFIYPNLISSVLFGFAALTALREVFSRAKGKWLEGAIVIAMFLSGYAVTTLIQSELLIRNAKFIEIGLAFAMPAALIPIAYIARRKGAGKGA</sequence>
<organism evidence="9 10">
    <name type="scientific">Cohnella lubricantis</name>
    <dbReference type="NCBI Taxonomy" id="2163172"/>
    <lineage>
        <taxon>Bacteria</taxon>
        <taxon>Bacillati</taxon>
        <taxon>Bacillota</taxon>
        <taxon>Bacilli</taxon>
        <taxon>Bacillales</taxon>
        <taxon>Paenibacillaceae</taxon>
        <taxon>Cohnella</taxon>
    </lineage>
</organism>
<proteinExistence type="inferred from homology"/>
<dbReference type="Proteomes" id="UP000574133">
    <property type="component" value="Unassembled WGS sequence"/>
</dbReference>
<evidence type="ECO:0000256" key="4">
    <source>
        <dbReference type="ARBA" id="ARBA00022544"/>
    </source>
</evidence>
<keyword evidence="4" id="KW-0309">Germination</keyword>
<accession>A0A841T7G8</accession>
<keyword evidence="3" id="KW-0813">Transport</keyword>
<dbReference type="GO" id="GO:0009847">
    <property type="term" value="P:spore germination"/>
    <property type="evidence" value="ECO:0007669"/>
    <property type="project" value="InterPro"/>
</dbReference>
<evidence type="ECO:0000256" key="6">
    <source>
        <dbReference type="ARBA" id="ARBA00022989"/>
    </source>
</evidence>
<keyword evidence="5 8" id="KW-0812">Transmembrane</keyword>
<feature type="transmembrane region" description="Helical" evidence="8">
    <location>
        <begin position="303"/>
        <end position="323"/>
    </location>
</feature>
<evidence type="ECO:0000256" key="7">
    <source>
        <dbReference type="ARBA" id="ARBA00023136"/>
    </source>
</evidence>
<feature type="transmembrane region" description="Helical" evidence="8">
    <location>
        <begin position="335"/>
        <end position="354"/>
    </location>
</feature>
<comment type="subcellular location">
    <subcellularLocation>
        <location evidence="1">Membrane</location>
        <topology evidence="1">Multi-pass membrane protein</topology>
    </subcellularLocation>
</comment>
<keyword evidence="7 8" id="KW-0472">Membrane</keyword>
<dbReference type="PANTHER" id="PTHR34975">
    <property type="entry name" value="SPORE GERMINATION PROTEIN A2"/>
    <property type="match status" value="1"/>
</dbReference>
<evidence type="ECO:0000313" key="10">
    <source>
        <dbReference type="Proteomes" id="UP000574133"/>
    </source>
</evidence>
<gene>
    <name evidence="9" type="ORF">H4Q31_01495</name>
</gene>
<comment type="caution">
    <text evidence="9">The sequence shown here is derived from an EMBL/GenBank/DDBJ whole genome shotgun (WGS) entry which is preliminary data.</text>
</comment>
<feature type="transmembrane region" description="Helical" evidence="8">
    <location>
        <begin position="41"/>
        <end position="59"/>
    </location>
</feature>
<evidence type="ECO:0000256" key="8">
    <source>
        <dbReference type="SAM" id="Phobius"/>
    </source>
</evidence>
<dbReference type="AlphaFoldDB" id="A0A841T7G8"/>
<feature type="transmembrane region" description="Helical" evidence="8">
    <location>
        <begin position="268"/>
        <end position="291"/>
    </location>
</feature>
<keyword evidence="6 8" id="KW-1133">Transmembrane helix</keyword>
<feature type="transmembrane region" description="Helical" evidence="8">
    <location>
        <begin position="181"/>
        <end position="203"/>
    </location>
</feature>
<evidence type="ECO:0000256" key="1">
    <source>
        <dbReference type="ARBA" id="ARBA00004141"/>
    </source>
</evidence>
<protein>
    <submittedName>
        <fullName evidence="9">GerAB/ArcD/ProY family transporter</fullName>
    </submittedName>
</protein>
<name>A0A841T7G8_9BACL</name>